<protein>
    <submittedName>
        <fullName evidence="1">Uncharacterized protein</fullName>
    </submittedName>
</protein>
<proteinExistence type="predicted"/>
<accession>A0A1W1IAC0</accession>
<name>A0A1W1IAC0_9BACT</name>
<dbReference type="EMBL" id="LT828648">
    <property type="protein sequence ID" value="SLM49946.1"/>
    <property type="molecule type" value="Genomic_DNA"/>
</dbReference>
<evidence type="ECO:0000313" key="2">
    <source>
        <dbReference type="Proteomes" id="UP000192042"/>
    </source>
</evidence>
<reference evidence="1 2" key="1">
    <citation type="submission" date="2017-03" db="EMBL/GenBank/DDBJ databases">
        <authorList>
            <person name="Afonso C.L."/>
            <person name="Miller P.J."/>
            <person name="Scott M.A."/>
            <person name="Spackman E."/>
            <person name="Goraichik I."/>
            <person name="Dimitrov K.M."/>
            <person name="Suarez D.L."/>
            <person name="Swayne D.E."/>
        </authorList>
    </citation>
    <scope>NUCLEOTIDE SEQUENCE [LARGE SCALE GENOMIC DNA]</scope>
    <source>
        <strain evidence="1">Genome sequencing of Nitrospira japonica strain NJ11</strain>
    </source>
</reference>
<evidence type="ECO:0000313" key="1">
    <source>
        <dbReference type="EMBL" id="SLM49946.1"/>
    </source>
</evidence>
<dbReference type="STRING" id="1325564.NSJP_3779"/>
<keyword evidence="2" id="KW-1185">Reference proteome</keyword>
<dbReference type="Proteomes" id="UP000192042">
    <property type="component" value="Chromosome I"/>
</dbReference>
<sequence>MEYTYSARAGGVIEFLPAILRQLRKSKPYALFALLECTFHDVCILQKVEYLCTCP</sequence>
<organism evidence="1 2">
    <name type="scientific">Nitrospira japonica</name>
    <dbReference type="NCBI Taxonomy" id="1325564"/>
    <lineage>
        <taxon>Bacteria</taxon>
        <taxon>Pseudomonadati</taxon>
        <taxon>Nitrospirota</taxon>
        <taxon>Nitrospiria</taxon>
        <taxon>Nitrospirales</taxon>
        <taxon>Nitrospiraceae</taxon>
        <taxon>Nitrospira</taxon>
    </lineage>
</organism>
<dbReference type="AlphaFoldDB" id="A0A1W1IAC0"/>
<gene>
    <name evidence="1" type="ORF">NSJP_3779</name>
</gene>
<dbReference type="KEGG" id="nja:NSJP_3779"/>